<dbReference type="InterPro" id="IPR036388">
    <property type="entry name" value="WH-like_DNA-bd_sf"/>
</dbReference>
<feature type="coiled-coil region" evidence="1">
    <location>
        <begin position="76"/>
        <end position="103"/>
    </location>
</feature>
<organism evidence="3 4">
    <name type="scientific">Streptomyces cinnamoneus</name>
    <name type="common">Streptoverticillium cinnamoneum</name>
    <dbReference type="NCBI Taxonomy" id="53446"/>
    <lineage>
        <taxon>Bacteria</taxon>
        <taxon>Bacillati</taxon>
        <taxon>Actinomycetota</taxon>
        <taxon>Actinomycetes</taxon>
        <taxon>Kitasatosporales</taxon>
        <taxon>Streptomycetaceae</taxon>
        <taxon>Streptomyces</taxon>
        <taxon>Streptomyces cinnamoneus group</taxon>
    </lineage>
</organism>
<dbReference type="RefSeq" id="WP_099200746.1">
    <property type="nucleotide sequence ID" value="NZ_JBIRXA010000001.1"/>
</dbReference>
<feature type="domain" description="HTH luxR-type" evidence="2">
    <location>
        <begin position="260"/>
        <end position="325"/>
    </location>
</feature>
<dbReference type="CDD" id="cd06170">
    <property type="entry name" value="LuxR_C_like"/>
    <property type="match status" value="1"/>
</dbReference>
<evidence type="ECO:0000259" key="2">
    <source>
        <dbReference type="PROSITE" id="PS50043"/>
    </source>
</evidence>
<dbReference type="PROSITE" id="PS50043">
    <property type="entry name" value="HTH_LUXR_2"/>
    <property type="match status" value="1"/>
</dbReference>
<dbReference type="PANTHER" id="PTHR34293:SF1">
    <property type="entry name" value="HTH-TYPE TRANSCRIPTIONAL REGULATOR TRMBL2"/>
    <property type="match status" value="1"/>
</dbReference>
<dbReference type="SMART" id="SM00421">
    <property type="entry name" value="HTH_LUXR"/>
    <property type="match status" value="1"/>
</dbReference>
<dbReference type="SUPFAM" id="SSF46894">
    <property type="entry name" value="C-terminal effector domain of the bipartite response regulators"/>
    <property type="match status" value="1"/>
</dbReference>
<sequence>MLDTLGLDPRSEQVYRGLLALPGAGVAALADHVGLSDADVRHGLDVLSELSLVRPSAELGGLPRAVSPDIGLDILMSRQQAQLAEQQKRLEESRVAAAQLIAEFADQRSASAGFGGEQLVGIDAIRDRLNGLTRDVREEVLAFSPDGAQTKENLQASRPLDRHLLGRGVRMRTVYLDSVRNSTHSVAYAQWLTELGGQVRTAPSLPTRMIIIDRTTAVIPVNSEDSAARAVVLTGQGMLTALCALFDAIWSAAQPLGEAPARDDRGLTAQEAATIQLLAEGRTDEAIAKRLGVSQRTARRIATGLMERLGARSRFEAGVLAVQAGWLPSRVAVGPAV</sequence>
<name>A0A2G1XG91_STRCJ</name>
<keyword evidence="1" id="KW-0175">Coiled coil</keyword>
<dbReference type="GO" id="GO:0003677">
    <property type="term" value="F:DNA binding"/>
    <property type="evidence" value="ECO:0007669"/>
    <property type="project" value="InterPro"/>
</dbReference>
<evidence type="ECO:0000313" key="4">
    <source>
        <dbReference type="Proteomes" id="UP000222531"/>
    </source>
</evidence>
<comment type="caution">
    <text evidence="3">The sequence shown here is derived from an EMBL/GenBank/DDBJ whole genome shotgun (WGS) entry which is preliminary data.</text>
</comment>
<dbReference type="GO" id="GO:0006355">
    <property type="term" value="P:regulation of DNA-templated transcription"/>
    <property type="evidence" value="ECO:0007669"/>
    <property type="project" value="InterPro"/>
</dbReference>
<reference evidence="3 4" key="1">
    <citation type="journal article" date="2017" name="Biochemistry">
        <title>Identification of the Biosynthetic Pathway for the Antibiotic Bicyclomycin.</title>
        <authorList>
            <person name="Patteson J."/>
            <person name="Cai W."/>
            <person name="Johnson R.A."/>
            <person name="Santa Maria K."/>
            <person name="Li B."/>
        </authorList>
    </citation>
    <scope>NUCLEOTIDE SEQUENCE [LARGE SCALE GENOMIC DNA]</scope>
    <source>
        <strain evidence="3 4">ATCC 21532</strain>
    </source>
</reference>
<dbReference type="Pfam" id="PF00196">
    <property type="entry name" value="GerE"/>
    <property type="match status" value="1"/>
</dbReference>
<dbReference type="Proteomes" id="UP000222531">
    <property type="component" value="Unassembled WGS sequence"/>
</dbReference>
<protein>
    <submittedName>
        <fullName evidence="3">Helix-turn-helix transcriptional regulator</fullName>
    </submittedName>
</protein>
<dbReference type="AlphaFoldDB" id="A0A2G1XG91"/>
<dbReference type="InterPro" id="IPR016032">
    <property type="entry name" value="Sig_transdc_resp-reg_C-effctor"/>
</dbReference>
<proteinExistence type="predicted"/>
<evidence type="ECO:0000256" key="1">
    <source>
        <dbReference type="SAM" id="Coils"/>
    </source>
</evidence>
<keyword evidence="4" id="KW-1185">Reference proteome</keyword>
<dbReference type="EMBL" id="NHZO01000151">
    <property type="protein sequence ID" value="PHQ50260.1"/>
    <property type="molecule type" value="Genomic_DNA"/>
</dbReference>
<gene>
    <name evidence="3" type="ORF">BLA24_22155</name>
</gene>
<dbReference type="Gene3D" id="1.10.10.10">
    <property type="entry name" value="Winged helix-like DNA-binding domain superfamily/Winged helix DNA-binding domain"/>
    <property type="match status" value="2"/>
</dbReference>
<dbReference type="PRINTS" id="PR00038">
    <property type="entry name" value="HTHLUXR"/>
</dbReference>
<evidence type="ECO:0000313" key="3">
    <source>
        <dbReference type="EMBL" id="PHQ50260.1"/>
    </source>
</evidence>
<dbReference type="OrthoDB" id="4266042at2"/>
<dbReference type="InterPro" id="IPR000792">
    <property type="entry name" value="Tscrpt_reg_LuxR_C"/>
</dbReference>
<accession>A0A2G1XG91</accession>
<dbReference type="InterPro" id="IPR051797">
    <property type="entry name" value="TrmB-like"/>
</dbReference>
<dbReference type="PANTHER" id="PTHR34293">
    <property type="entry name" value="HTH-TYPE TRANSCRIPTIONAL REGULATOR TRMBL2"/>
    <property type="match status" value="1"/>
</dbReference>